<evidence type="ECO:0000256" key="2">
    <source>
        <dbReference type="ARBA" id="ARBA00023125"/>
    </source>
</evidence>
<dbReference type="Pfam" id="PF02311">
    <property type="entry name" value="AraC_binding"/>
    <property type="match status" value="1"/>
</dbReference>
<dbReference type="PANTHER" id="PTHR46796:SF2">
    <property type="entry name" value="TRANSCRIPTIONAL REGULATORY PROTEIN"/>
    <property type="match status" value="1"/>
</dbReference>
<organism evidence="5 6">
    <name type="scientific">Paracoccus aurantius</name>
    <dbReference type="NCBI Taxonomy" id="3073814"/>
    <lineage>
        <taxon>Bacteria</taxon>
        <taxon>Pseudomonadati</taxon>
        <taxon>Pseudomonadota</taxon>
        <taxon>Alphaproteobacteria</taxon>
        <taxon>Rhodobacterales</taxon>
        <taxon>Paracoccaceae</taxon>
        <taxon>Paracoccus</taxon>
    </lineage>
</organism>
<dbReference type="SMART" id="SM00342">
    <property type="entry name" value="HTH_ARAC"/>
    <property type="match status" value="1"/>
</dbReference>
<accession>A0ABU2HZF9</accession>
<dbReference type="RefSeq" id="WP_311162775.1">
    <property type="nucleotide sequence ID" value="NZ_JAVQLW010000005.1"/>
</dbReference>
<dbReference type="SUPFAM" id="SSF51215">
    <property type="entry name" value="Regulatory protein AraC"/>
    <property type="match status" value="1"/>
</dbReference>
<gene>
    <name evidence="5" type="ORF">RGQ15_20780</name>
</gene>
<feature type="domain" description="HTH araC/xylS-type" evidence="4">
    <location>
        <begin position="177"/>
        <end position="274"/>
    </location>
</feature>
<reference evidence="6" key="1">
    <citation type="submission" date="2023-07" db="EMBL/GenBank/DDBJ databases">
        <title>Paracoccus sp. MBLB3053 whole genome sequence.</title>
        <authorList>
            <person name="Hwang C.Y."/>
            <person name="Cho E.-S."/>
            <person name="Seo M.-J."/>
        </authorList>
    </citation>
    <scope>NUCLEOTIDE SEQUENCE [LARGE SCALE GENOMIC DNA]</scope>
    <source>
        <strain evidence="6">MBLB3053</strain>
    </source>
</reference>
<keyword evidence="1" id="KW-0805">Transcription regulation</keyword>
<keyword evidence="3" id="KW-0804">Transcription</keyword>
<evidence type="ECO:0000259" key="4">
    <source>
        <dbReference type="PROSITE" id="PS01124"/>
    </source>
</evidence>
<keyword evidence="6" id="KW-1185">Reference proteome</keyword>
<dbReference type="Proteomes" id="UP001269144">
    <property type="component" value="Unassembled WGS sequence"/>
</dbReference>
<sequence>MKNDEGRHVTFRRHPALPGVETLSARYMRQRFKPHAHDEYLFGVIDAGIHEVWCRGEAHRVPAGSLVTMRPGDVHHGGAGSEDGWHQRMIYIAEPEMRELIADITGKPGCGTLDFGAAFHARPELGRRFAALHAQVHGDGPALLRDTALDALLGMMLGELGALALPDDRPAPRARIAQALDYLDACHDENVSLADLCAVAGLGRRQTIAAFHRLTGMPPHAWHILRRIERAKCMLRQGARVAHVAAATGFADQSHMGRHFAAIMGVSPAIYARG</sequence>
<evidence type="ECO:0000313" key="6">
    <source>
        <dbReference type="Proteomes" id="UP001269144"/>
    </source>
</evidence>
<dbReference type="SUPFAM" id="SSF46689">
    <property type="entry name" value="Homeodomain-like"/>
    <property type="match status" value="2"/>
</dbReference>
<keyword evidence="2" id="KW-0238">DNA-binding</keyword>
<dbReference type="Gene3D" id="1.10.10.60">
    <property type="entry name" value="Homeodomain-like"/>
    <property type="match status" value="1"/>
</dbReference>
<name>A0ABU2HZF9_9RHOB</name>
<dbReference type="InterPro" id="IPR050204">
    <property type="entry name" value="AraC_XylS_family_regulators"/>
</dbReference>
<protein>
    <submittedName>
        <fullName evidence="5">AraC family transcriptional regulator</fullName>
    </submittedName>
</protein>
<proteinExistence type="predicted"/>
<evidence type="ECO:0000256" key="1">
    <source>
        <dbReference type="ARBA" id="ARBA00023015"/>
    </source>
</evidence>
<evidence type="ECO:0000313" key="5">
    <source>
        <dbReference type="EMBL" id="MDS9469989.1"/>
    </source>
</evidence>
<dbReference type="EMBL" id="JAVQLW010000005">
    <property type="protein sequence ID" value="MDS9469989.1"/>
    <property type="molecule type" value="Genomic_DNA"/>
</dbReference>
<dbReference type="InterPro" id="IPR018060">
    <property type="entry name" value="HTH_AraC"/>
</dbReference>
<dbReference type="Pfam" id="PF12833">
    <property type="entry name" value="HTH_18"/>
    <property type="match status" value="1"/>
</dbReference>
<dbReference type="PANTHER" id="PTHR46796">
    <property type="entry name" value="HTH-TYPE TRANSCRIPTIONAL ACTIVATOR RHAS-RELATED"/>
    <property type="match status" value="1"/>
</dbReference>
<evidence type="ECO:0000256" key="3">
    <source>
        <dbReference type="ARBA" id="ARBA00023163"/>
    </source>
</evidence>
<comment type="caution">
    <text evidence="5">The sequence shown here is derived from an EMBL/GenBank/DDBJ whole genome shotgun (WGS) entry which is preliminary data.</text>
</comment>
<dbReference type="InterPro" id="IPR009057">
    <property type="entry name" value="Homeodomain-like_sf"/>
</dbReference>
<dbReference type="InterPro" id="IPR037923">
    <property type="entry name" value="HTH-like"/>
</dbReference>
<dbReference type="InterPro" id="IPR003313">
    <property type="entry name" value="AraC-bd"/>
</dbReference>
<dbReference type="PROSITE" id="PS01124">
    <property type="entry name" value="HTH_ARAC_FAMILY_2"/>
    <property type="match status" value="1"/>
</dbReference>